<dbReference type="PANTHER" id="PTHR11010">
    <property type="entry name" value="PROTEASE S28 PRO-X CARBOXYPEPTIDASE-RELATED"/>
    <property type="match status" value="1"/>
</dbReference>
<keyword evidence="3" id="KW-0732">Signal</keyword>
<dbReference type="GO" id="GO:0006508">
    <property type="term" value="P:proteolysis"/>
    <property type="evidence" value="ECO:0007669"/>
    <property type="project" value="UniProtKB-KW"/>
</dbReference>
<evidence type="ECO:0000256" key="1">
    <source>
        <dbReference type="ARBA" id="ARBA00011079"/>
    </source>
</evidence>
<dbReference type="Pfam" id="PF05577">
    <property type="entry name" value="Peptidase_S28"/>
    <property type="match status" value="1"/>
</dbReference>
<accession>A0A0B1TJ16</accession>
<keyword evidence="2" id="KW-0645">Protease</keyword>
<dbReference type="InterPro" id="IPR029058">
    <property type="entry name" value="AB_hydrolase_fold"/>
</dbReference>
<dbReference type="Gene3D" id="3.40.50.1820">
    <property type="entry name" value="alpha/beta hydrolase"/>
    <property type="match status" value="1"/>
</dbReference>
<organism evidence="6 7">
    <name type="scientific">Oesophagostomum dentatum</name>
    <name type="common">Nodular worm</name>
    <dbReference type="NCBI Taxonomy" id="61180"/>
    <lineage>
        <taxon>Eukaryota</taxon>
        <taxon>Metazoa</taxon>
        <taxon>Ecdysozoa</taxon>
        <taxon>Nematoda</taxon>
        <taxon>Chromadorea</taxon>
        <taxon>Rhabditida</taxon>
        <taxon>Rhabditina</taxon>
        <taxon>Rhabditomorpha</taxon>
        <taxon>Strongyloidea</taxon>
        <taxon>Strongylidae</taxon>
        <taxon>Oesophagostomum</taxon>
    </lineage>
</organism>
<evidence type="ECO:0000256" key="4">
    <source>
        <dbReference type="ARBA" id="ARBA00022801"/>
    </source>
</evidence>
<sequence length="268" mass="30338">MVTAAWQPRFHLGRPMFGFVDGPEHLQMLLMEKETGKPLINNVPVNTCSNGPGQAFFIQKLDHFDKTMNKTWPQVSDEQYPFVTWGKKFGAALFALEHRFYGESHPTPDQSVENLKYLSSRQALEDVANFIRSMNAKYGFKDPLWVTFGGSYSGALSLWARQAYPDLIIGAIGSSAPVNAVVDFWGYLEVVEEALIISHSFACADNVRKGFREMSDLMQTEDGRAELSKVFKCIIFVVSCSRQLRKSCPKAFHFETFLRSFLFCKVST</sequence>
<dbReference type="GO" id="GO:0004180">
    <property type="term" value="F:carboxypeptidase activity"/>
    <property type="evidence" value="ECO:0007669"/>
    <property type="project" value="UniProtKB-KW"/>
</dbReference>
<keyword evidence="5" id="KW-0325">Glycoprotein</keyword>
<dbReference type="SUPFAM" id="SSF53474">
    <property type="entry name" value="alpha/beta-Hydrolases"/>
    <property type="match status" value="1"/>
</dbReference>
<evidence type="ECO:0000256" key="5">
    <source>
        <dbReference type="ARBA" id="ARBA00023180"/>
    </source>
</evidence>
<dbReference type="GO" id="GO:0008239">
    <property type="term" value="F:dipeptidyl-peptidase activity"/>
    <property type="evidence" value="ECO:0007669"/>
    <property type="project" value="TreeGrafter"/>
</dbReference>
<evidence type="ECO:0000313" key="6">
    <source>
        <dbReference type="EMBL" id="KHJ95410.1"/>
    </source>
</evidence>
<dbReference type="OrthoDB" id="1735038at2759"/>
<dbReference type="AlphaFoldDB" id="A0A0B1TJ16"/>
<keyword evidence="6" id="KW-0121">Carboxypeptidase</keyword>
<gene>
    <name evidence="6" type="ORF">OESDEN_04639</name>
</gene>
<evidence type="ECO:0000256" key="3">
    <source>
        <dbReference type="ARBA" id="ARBA00022729"/>
    </source>
</evidence>
<dbReference type="EMBL" id="KN549974">
    <property type="protein sequence ID" value="KHJ95410.1"/>
    <property type="molecule type" value="Genomic_DNA"/>
</dbReference>
<evidence type="ECO:0000256" key="2">
    <source>
        <dbReference type="ARBA" id="ARBA00022670"/>
    </source>
</evidence>
<comment type="similarity">
    <text evidence="1">Belongs to the peptidase S28 family.</text>
</comment>
<dbReference type="PANTHER" id="PTHR11010:SF117">
    <property type="entry name" value="SERINE PROTEASE 16"/>
    <property type="match status" value="1"/>
</dbReference>
<protein>
    <submittedName>
        <fullName evidence="6">Serine carboxypeptidase S28</fullName>
    </submittedName>
</protein>
<dbReference type="GO" id="GO:0070008">
    <property type="term" value="F:serine-type exopeptidase activity"/>
    <property type="evidence" value="ECO:0007669"/>
    <property type="project" value="InterPro"/>
</dbReference>
<reference evidence="6 7" key="1">
    <citation type="submission" date="2014-03" db="EMBL/GenBank/DDBJ databases">
        <title>Draft genome of the hookworm Oesophagostomum dentatum.</title>
        <authorList>
            <person name="Mitreva M."/>
        </authorList>
    </citation>
    <scope>NUCLEOTIDE SEQUENCE [LARGE SCALE GENOMIC DNA]</scope>
    <source>
        <strain evidence="6 7">OD-Hann</strain>
    </source>
</reference>
<dbReference type="InterPro" id="IPR008758">
    <property type="entry name" value="Peptidase_S28"/>
</dbReference>
<proteinExistence type="inferred from homology"/>
<evidence type="ECO:0000313" key="7">
    <source>
        <dbReference type="Proteomes" id="UP000053660"/>
    </source>
</evidence>
<name>A0A0B1TJ16_OESDE</name>
<dbReference type="Proteomes" id="UP000053660">
    <property type="component" value="Unassembled WGS sequence"/>
</dbReference>
<keyword evidence="4" id="KW-0378">Hydrolase</keyword>
<keyword evidence="7" id="KW-1185">Reference proteome</keyword>